<organism evidence="8 9">
    <name type="scientific">Ohtaekwangia kribbensis</name>
    <dbReference type="NCBI Taxonomy" id="688913"/>
    <lineage>
        <taxon>Bacteria</taxon>
        <taxon>Pseudomonadati</taxon>
        <taxon>Bacteroidota</taxon>
        <taxon>Cytophagia</taxon>
        <taxon>Cytophagales</taxon>
        <taxon>Fulvivirgaceae</taxon>
        <taxon>Ohtaekwangia</taxon>
    </lineage>
</organism>
<dbReference type="EC" id="3.2.1.51" evidence="3"/>
<dbReference type="PIRSF" id="PIRSF001092">
    <property type="entry name" value="Alpha-L-fucosidase"/>
    <property type="match status" value="1"/>
</dbReference>
<protein>
    <recommendedName>
        <fullName evidence="3">alpha-L-fucosidase</fullName>
        <ecNumber evidence="3">3.2.1.51</ecNumber>
    </recommendedName>
</protein>
<evidence type="ECO:0000256" key="2">
    <source>
        <dbReference type="ARBA" id="ARBA00007951"/>
    </source>
</evidence>
<dbReference type="PRINTS" id="PR00741">
    <property type="entry name" value="GLHYDRLASE29"/>
</dbReference>
<dbReference type="InterPro" id="IPR016286">
    <property type="entry name" value="FUC_metazoa-typ"/>
</dbReference>
<keyword evidence="4" id="KW-0732">Signal</keyword>
<accession>A0ABW3KAM7</accession>
<evidence type="ECO:0000256" key="4">
    <source>
        <dbReference type="ARBA" id="ARBA00022729"/>
    </source>
</evidence>
<dbReference type="RefSeq" id="WP_377584423.1">
    <property type="nucleotide sequence ID" value="NZ_JBHTKA010000013.1"/>
</dbReference>
<dbReference type="SUPFAM" id="SSF51445">
    <property type="entry name" value="(Trans)glycosidases"/>
    <property type="match status" value="1"/>
</dbReference>
<dbReference type="Gene3D" id="3.20.20.80">
    <property type="entry name" value="Glycosidases"/>
    <property type="match status" value="1"/>
</dbReference>
<dbReference type="PANTHER" id="PTHR10030:SF37">
    <property type="entry name" value="ALPHA-L-FUCOSIDASE-RELATED"/>
    <property type="match status" value="1"/>
</dbReference>
<comment type="caution">
    <text evidence="8">The sequence shown here is derived from an EMBL/GenBank/DDBJ whole genome shotgun (WGS) entry which is preliminary data.</text>
</comment>
<evidence type="ECO:0000256" key="5">
    <source>
        <dbReference type="ARBA" id="ARBA00022801"/>
    </source>
</evidence>
<dbReference type="InterPro" id="IPR000933">
    <property type="entry name" value="Glyco_hydro_29"/>
</dbReference>
<gene>
    <name evidence="8" type="ORF">ACFQ21_25840</name>
</gene>
<comment type="function">
    <text evidence="1">Alpha-L-fucosidase is responsible for hydrolyzing the alpha-1,6-linked fucose joined to the reducing-end N-acetylglucosamine of the carbohydrate moieties of glycoproteins.</text>
</comment>
<dbReference type="PANTHER" id="PTHR10030">
    <property type="entry name" value="ALPHA-L-FUCOSIDASE"/>
    <property type="match status" value="1"/>
</dbReference>
<dbReference type="Gene3D" id="2.60.40.1180">
    <property type="entry name" value="Golgi alpha-mannosidase II"/>
    <property type="match status" value="1"/>
</dbReference>
<keyword evidence="6" id="KW-0326">Glycosidase</keyword>
<dbReference type="SMART" id="SM00812">
    <property type="entry name" value="Alpha_L_fucos"/>
    <property type="match status" value="1"/>
</dbReference>
<dbReference type="InterPro" id="IPR013780">
    <property type="entry name" value="Glyco_hydro_b"/>
</dbReference>
<evidence type="ECO:0000259" key="7">
    <source>
        <dbReference type="Pfam" id="PF01120"/>
    </source>
</evidence>
<comment type="similarity">
    <text evidence="2">Belongs to the glycosyl hydrolase 29 family.</text>
</comment>
<sequence length="443" mass="50292">MNGSALRLLKKICCTISLTLIVHTQIFSQVIDSTLLLPDKDMQWWKDAKFGLFIHYGLYAVHGRGEWAMFNEYMNISEYENLKDKFNYKQDTPKRWVEIAQKAGCNYMVVTTRHHDGFSLFDTRFGDYDAVNSAAGRDIIKDYADAAHRAGMKMGFYYSPLDWRYPGFFFPDMYRTSAEEMKKQTYTQVRELLTNYGKVDILWYDGGEDFWLGHGGIVWEGGQWKSRRPDKPYTGSFSWEPVKLNTMVRALQPQVVISERSGWMGDFVTRENSFGKKPNRSWEFCTNLGGSAWGWTPQAKHQVLSADSATQLLVKVVCMGGNLLLNVGPMANGEIEEIQAQRLEEIGTFLKTNGESIYGTTGGGYDDTWGGTTLTEKAIYVHILKVPVDGKISIPANNRKIASAVILNTKEKIRFKQNNSSIELFELPATKTVADTIIKLSLK</sequence>
<dbReference type="InterPro" id="IPR017853">
    <property type="entry name" value="GH"/>
</dbReference>
<feature type="domain" description="Glycoside hydrolase family 29 N-terminal" evidence="7">
    <location>
        <begin position="42"/>
        <end position="355"/>
    </location>
</feature>
<keyword evidence="9" id="KW-1185">Reference proteome</keyword>
<evidence type="ECO:0000256" key="6">
    <source>
        <dbReference type="ARBA" id="ARBA00023295"/>
    </source>
</evidence>
<dbReference type="EMBL" id="JBHTKA010000013">
    <property type="protein sequence ID" value="MFD1002774.1"/>
    <property type="molecule type" value="Genomic_DNA"/>
</dbReference>
<reference evidence="9" key="1">
    <citation type="journal article" date="2019" name="Int. J. Syst. Evol. Microbiol.">
        <title>The Global Catalogue of Microorganisms (GCM) 10K type strain sequencing project: providing services to taxonomists for standard genome sequencing and annotation.</title>
        <authorList>
            <consortium name="The Broad Institute Genomics Platform"/>
            <consortium name="The Broad Institute Genome Sequencing Center for Infectious Disease"/>
            <person name="Wu L."/>
            <person name="Ma J."/>
        </authorList>
    </citation>
    <scope>NUCLEOTIDE SEQUENCE [LARGE SCALE GENOMIC DNA]</scope>
    <source>
        <strain evidence="9">CCUG 58938</strain>
    </source>
</reference>
<evidence type="ECO:0000313" key="9">
    <source>
        <dbReference type="Proteomes" id="UP001597112"/>
    </source>
</evidence>
<evidence type="ECO:0000313" key="8">
    <source>
        <dbReference type="EMBL" id="MFD1002774.1"/>
    </source>
</evidence>
<dbReference type="Proteomes" id="UP001597112">
    <property type="component" value="Unassembled WGS sequence"/>
</dbReference>
<evidence type="ECO:0000256" key="3">
    <source>
        <dbReference type="ARBA" id="ARBA00012662"/>
    </source>
</evidence>
<dbReference type="InterPro" id="IPR057739">
    <property type="entry name" value="Glyco_hydro_29_N"/>
</dbReference>
<dbReference type="Pfam" id="PF01120">
    <property type="entry name" value="Alpha_L_fucos"/>
    <property type="match status" value="1"/>
</dbReference>
<keyword evidence="5" id="KW-0378">Hydrolase</keyword>
<name>A0ABW3KAM7_9BACT</name>
<proteinExistence type="inferred from homology"/>
<evidence type="ECO:0000256" key="1">
    <source>
        <dbReference type="ARBA" id="ARBA00004071"/>
    </source>
</evidence>